<feature type="domain" description="Lantibiotic dehydratase N-terminal" evidence="1">
    <location>
        <begin position="55"/>
        <end position="694"/>
    </location>
</feature>
<sequence>MRPPAPTAPYRAAGVALVRAVAHPDLPVPAWPDLTTDGTDLTLQRVEWLRAVWADDHLAEALSLASPVLARSVEQLTSSPQPAVREVRRAVLSTACYLLRAQGRSTPFGLFAGVQAATFRPLSSVRWGDDHRPVARASAAWLSGAVERLERCPGLLARLEVTANTTAHVRGDRLVVPHQPLTRPDGSTTVTETTLRHTRPVALALAAARHPIRIQDLADKLAAEFPTVPASRISGALGELVASRALITSLHAPATEPDPLAHLLAALERADADDVASSADLLEDLRSAHALLADHNRQPGRVARTALDGLSGTERPGLAVDLLLDADLVLPEAVAHEAARAAELLTRVSAFPKGTAAWRAYHQRFYERYGRGALVPLLDMVADSGIGWPDGYPGARPAEAPRFDARDEVLAAFAQRAALDGQREVIVDDGLLASLAPSPEQRRFPPHLEVVARLHARSTQALDRGQFLLEVVSASRSAGVSVGRFLHLLPPERRAAFTDVLTGLPTMDERTVTAQLSFPPLDAATGHVARSLATGQLVISLAEHRPAADGVLRPEDLAVGCDGRRMFLAAPALGVRIEAAATHALNLRTHTPPLARLITELSRAQAAQVTEFSWGSLNALPFRPRLRHGRIILSPATWRLAAPELPTRTAPFDQWNEALSVWLTSRRAPRHVMLAADSQGLPLDLDHPGHRALLRHHLDTAPHAVLVEAPDPDSLGWAGGRAHEIAIPLTATRTPTWPRLPKPTTARLLHQGHGDAPGTSRLLLASLYGDQERQDTVLTRHLPDLLDRLGRPAWWFVRFRDPRPHLRLRIALPNSNGFGPAAAVISTWTTELHQAGLLAEVVYPTSYTETGRWGEGPAWAAAEDVFRADSAAVLTQLSQPARPAQQALLAAHAVAIASGFTDSTTAGLRWLVANVPAEAPTATPRPLFHEAVRLADPAGAWAALRAEPGGTAIVDAWAERHHALADYRRHFLGPHTEGVDADDVLGSLLHCSFVRAHRIDFDHEAQVLYLARATALARLSRDGDQ</sequence>
<dbReference type="Proteomes" id="UP001501752">
    <property type="component" value="Unassembled WGS sequence"/>
</dbReference>
<reference evidence="4" key="1">
    <citation type="journal article" date="2019" name="Int. J. Syst. Evol. Microbiol.">
        <title>The Global Catalogue of Microorganisms (GCM) 10K type strain sequencing project: providing services to taxonomists for standard genome sequencing and annotation.</title>
        <authorList>
            <consortium name="The Broad Institute Genomics Platform"/>
            <consortium name="The Broad Institute Genome Sequencing Center for Infectious Disease"/>
            <person name="Wu L."/>
            <person name="Ma J."/>
        </authorList>
    </citation>
    <scope>NUCLEOTIDE SEQUENCE [LARGE SCALE GENOMIC DNA]</scope>
    <source>
        <strain evidence="4">JCM 13006</strain>
    </source>
</reference>
<evidence type="ECO:0000259" key="2">
    <source>
        <dbReference type="Pfam" id="PF14028"/>
    </source>
</evidence>
<dbReference type="Pfam" id="PF14028">
    <property type="entry name" value="Lant_dehydr_C"/>
    <property type="match status" value="1"/>
</dbReference>
<keyword evidence="4" id="KW-1185">Reference proteome</keyword>
<organism evidence="3 4">
    <name type="scientific">Kitasatospora terrestris</name>
    <dbReference type="NCBI Taxonomy" id="258051"/>
    <lineage>
        <taxon>Bacteria</taxon>
        <taxon>Bacillati</taxon>
        <taxon>Actinomycetota</taxon>
        <taxon>Actinomycetes</taxon>
        <taxon>Kitasatosporales</taxon>
        <taxon>Streptomycetaceae</taxon>
        <taxon>Kitasatospora</taxon>
    </lineage>
</organism>
<proteinExistence type="predicted"/>
<protein>
    <submittedName>
        <fullName evidence="3">Lantibiotic dehydratase</fullName>
    </submittedName>
</protein>
<gene>
    <name evidence="3" type="ORF">GCM10023235_12690</name>
</gene>
<dbReference type="Pfam" id="PF04738">
    <property type="entry name" value="Lant_dehydr_N"/>
    <property type="match status" value="1"/>
</dbReference>
<feature type="domain" description="Thiopeptide-type bacteriocin biosynthesis" evidence="2">
    <location>
        <begin position="765"/>
        <end position="1013"/>
    </location>
</feature>
<evidence type="ECO:0000313" key="4">
    <source>
        <dbReference type="Proteomes" id="UP001501752"/>
    </source>
</evidence>
<evidence type="ECO:0000313" key="3">
    <source>
        <dbReference type="EMBL" id="GAA4838881.1"/>
    </source>
</evidence>
<dbReference type="InterPro" id="IPR023809">
    <property type="entry name" value="Thiopep_bacteriocin_synth_dom"/>
</dbReference>
<dbReference type="EMBL" id="BAABIS010000001">
    <property type="protein sequence ID" value="GAA4838881.1"/>
    <property type="molecule type" value="Genomic_DNA"/>
</dbReference>
<comment type="caution">
    <text evidence="3">The sequence shown here is derived from an EMBL/GenBank/DDBJ whole genome shotgun (WGS) entry which is preliminary data.</text>
</comment>
<name>A0ABP9DC39_9ACTN</name>
<evidence type="ECO:0000259" key="1">
    <source>
        <dbReference type="Pfam" id="PF04738"/>
    </source>
</evidence>
<accession>A0ABP9DC39</accession>
<dbReference type="InterPro" id="IPR006827">
    <property type="entry name" value="Lant_deHydtase_N"/>
</dbReference>
<dbReference type="NCBIfam" id="TIGR03891">
    <property type="entry name" value="thiopep_ocin"/>
    <property type="match status" value="1"/>
</dbReference>